<evidence type="ECO:0000256" key="2">
    <source>
        <dbReference type="ARBA" id="ARBA00022692"/>
    </source>
</evidence>
<evidence type="ECO:0000313" key="8">
    <source>
        <dbReference type="EMBL" id="KAL0267434.1"/>
    </source>
</evidence>
<evidence type="ECO:0000256" key="3">
    <source>
        <dbReference type="ARBA" id="ARBA00022989"/>
    </source>
</evidence>
<comment type="subcellular location">
    <subcellularLocation>
        <location evidence="1">Membrane</location>
        <topology evidence="1">Multi-pass membrane protein</topology>
    </subcellularLocation>
</comment>
<evidence type="ECO:0000256" key="6">
    <source>
        <dbReference type="SAM" id="Phobius"/>
    </source>
</evidence>
<feature type="transmembrane region" description="Helical" evidence="6">
    <location>
        <begin position="169"/>
        <end position="190"/>
    </location>
</feature>
<evidence type="ECO:0000256" key="4">
    <source>
        <dbReference type="ARBA" id="ARBA00023136"/>
    </source>
</evidence>
<feature type="transmembrane region" description="Helical" evidence="6">
    <location>
        <begin position="202"/>
        <end position="223"/>
    </location>
</feature>
<dbReference type="InterPro" id="IPR006634">
    <property type="entry name" value="TLC-dom"/>
</dbReference>
<evidence type="ECO:0000256" key="5">
    <source>
        <dbReference type="PROSITE-ProRule" id="PRU00205"/>
    </source>
</evidence>
<dbReference type="InterPro" id="IPR042512">
    <property type="entry name" value="TLCD5"/>
</dbReference>
<organism evidence="8">
    <name type="scientific">Menopon gallinae</name>
    <name type="common">poultry shaft louse</name>
    <dbReference type="NCBI Taxonomy" id="328185"/>
    <lineage>
        <taxon>Eukaryota</taxon>
        <taxon>Metazoa</taxon>
        <taxon>Ecdysozoa</taxon>
        <taxon>Arthropoda</taxon>
        <taxon>Hexapoda</taxon>
        <taxon>Insecta</taxon>
        <taxon>Pterygota</taxon>
        <taxon>Neoptera</taxon>
        <taxon>Paraneoptera</taxon>
        <taxon>Psocodea</taxon>
        <taxon>Troctomorpha</taxon>
        <taxon>Phthiraptera</taxon>
        <taxon>Amblycera</taxon>
        <taxon>Menoponidae</taxon>
        <taxon>Menopon</taxon>
    </lineage>
</organism>
<dbReference type="AlphaFoldDB" id="A0AAW2HBY0"/>
<dbReference type="PROSITE" id="PS50922">
    <property type="entry name" value="TLC"/>
    <property type="match status" value="1"/>
</dbReference>
<accession>A0AAW2HBY0</accession>
<reference evidence="8" key="1">
    <citation type="journal article" date="2024" name="Gigascience">
        <title>Chromosome-level genome of the poultry shaft louse Menopon gallinae provides insight into the host-switching and adaptive evolution of parasitic lice.</title>
        <authorList>
            <person name="Xu Y."/>
            <person name="Ma L."/>
            <person name="Liu S."/>
            <person name="Liang Y."/>
            <person name="Liu Q."/>
            <person name="He Z."/>
            <person name="Tian L."/>
            <person name="Duan Y."/>
            <person name="Cai W."/>
            <person name="Li H."/>
            <person name="Song F."/>
        </authorList>
    </citation>
    <scope>NUCLEOTIDE SEQUENCE</scope>
    <source>
        <strain evidence="8">Cailab_2023a</strain>
    </source>
</reference>
<dbReference type="EMBL" id="JARGDH010000005">
    <property type="protein sequence ID" value="KAL0267434.1"/>
    <property type="molecule type" value="Genomic_DNA"/>
</dbReference>
<dbReference type="GO" id="GO:0016020">
    <property type="term" value="C:membrane"/>
    <property type="evidence" value="ECO:0007669"/>
    <property type="project" value="UniProtKB-SubCell"/>
</dbReference>
<name>A0AAW2HBY0_9NEOP</name>
<dbReference type="PANTHER" id="PTHR31898:SF1">
    <property type="entry name" value="TLC DOMAIN-CONTAINING PROTEIN 5"/>
    <property type="match status" value="1"/>
</dbReference>
<evidence type="ECO:0000256" key="1">
    <source>
        <dbReference type="ARBA" id="ARBA00004141"/>
    </source>
</evidence>
<sequence>MSILKDLKENMLTRASVPEMIVSSTIGWSTTYFLIKQFTKQEHEWTIRIVTALHATIVTFLSIFDWYYINEWNIQKLGEPNTEYEEAVLSLTLGYFLFDFLWILKYQSEGPTMYFHHISSIVSLLFILLRGTSATEVLVGISGLEVTNPCLQARWFLRTYGYQGTPIHFFTELTFMICFIIFRIFYGSYLMYSIVVHPKCHFVLKCGTIILYSISWVFVYRMFSYIFKRYVRVNKDETENEHY</sequence>
<feature type="domain" description="TLC" evidence="7">
    <location>
        <begin position="40"/>
        <end position="231"/>
    </location>
</feature>
<gene>
    <name evidence="8" type="ORF">PYX00_009707</name>
</gene>
<keyword evidence="3 6" id="KW-1133">Transmembrane helix</keyword>
<feature type="transmembrane region" description="Helical" evidence="6">
    <location>
        <begin position="47"/>
        <end position="67"/>
    </location>
</feature>
<protein>
    <recommendedName>
        <fullName evidence="7">TLC domain-containing protein</fullName>
    </recommendedName>
</protein>
<keyword evidence="2 5" id="KW-0812">Transmembrane</keyword>
<dbReference type="Pfam" id="PF03798">
    <property type="entry name" value="TRAM_LAG1_CLN8"/>
    <property type="match status" value="1"/>
</dbReference>
<feature type="transmembrane region" description="Helical" evidence="6">
    <location>
        <begin position="87"/>
        <end position="104"/>
    </location>
</feature>
<evidence type="ECO:0000259" key="7">
    <source>
        <dbReference type="PROSITE" id="PS50922"/>
    </source>
</evidence>
<keyword evidence="4 5" id="KW-0472">Membrane</keyword>
<dbReference type="PANTHER" id="PTHR31898">
    <property type="entry name" value="TRANSMEMBRANE PROTEIN 136"/>
    <property type="match status" value="1"/>
</dbReference>
<comment type="caution">
    <text evidence="8">The sequence shown here is derived from an EMBL/GenBank/DDBJ whole genome shotgun (WGS) entry which is preliminary data.</text>
</comment>
<proteinExistence type="predicted"/>
<dbReference type="SMART" id="SM00724">
    <property type="entry name" value="TLC"/>
    <property type="match status" value="1"/>
</dbReference>